<dbReference type="InterPro" id="IPR053925">
    <property type="entry name" value="RecX_HTH_3rd"/>
</dbReference>
<dbReference type="GO" id="GO:0006282">
    <property type="term" value="P:regulation of DNA repair"/>
    <property type="evidence" value="ECO:0007669"/>
    <property type="project" value="UniProtKB-UniRule"/>
</dbReference>
<comment type="function">
    <text evidence="5">Modulates RecA activity.</text>
</comment>
<dbReference type="InterPro" id="IPR036388">
    <property type="entry name" value="WH-like_DNA-bd_sf"/>
</dbReference>
<dbReference type="EMBL" id="PXXU01000042">
    <property type="protein sequence ID" value="PSJ16625.1"/>
    <property type="molecule type" value="Genomic_DNA"/>
</dbReference>
<evidence type="ECO:0000259" key="6">
    <source>
        <dbReference type="Pfam" id="PF02631"/>
    </source>
</evidence>
<dbReference type="GO" id="GO:0005737">
    <property type="term" value="C:cytoplasm"/>
    <property type="evidence" value="ECO:0007669"/>
    <property type="project" value="UniProtKB-SubCell"/>
</dbReference>
<dbReference type="RefSeq" id="WP_106707602.1">
    <property type="nucleotide sequence ID" value="NZ_PXXU01000042.1"/>
</dbReference>
<evidence type="ECO:0000256" key="3">
    <source>
        <dbReference type="ARBA" id="ARBA00018111"/>
    </source>
</evidence>
<evidence type="ECO:0000256" key="2">
    <source>
        <dbReference type="ARBA" id="ARBA00009695"/>
    </source>
</evidence>
<keyword evidence="9" id="KW-1185">Reference proteome</keyword>
<dbReference type="OrthoDB" id="5295441at2"/>
<evidence type="ECO:0000256" key="1">
    <source>
        <dbReference type="ARBA" id="ARBA00004496"/>
    </source>
</evidence>
<reference evidence="8 9" key="1">
    <citation type="submission" date="2018-03" db="EMBL/GenBank/DDBJ databases">
        <title>Draft genome of Nitrosomonas supralitoralis APG5.</title>
        <authorList>
            <person name="Urakawa H."/>
            <person name="Lopez J.V."/>
        </authorList>
    </citation>
    <scope>NUCLEOTIDE SEQUENCE [LARGE SCALE GENOMIC DNA]</scope>
    <source>
        <strain evidence="8 9">APG5</strain>
    </source>
</reference>
<dbReference type="NCBIfam" id="NF001055">
    <property type="entry name" value="PRK00117.2-5"/>
    <property type="match status" value="1"/>
</dbReference>
<dbReference type="Pfam" id="PF02631">
    <property type="entry name" value="RecX_HTH2"/>
    <property type="match status" value="1"/>
</dbReference>
<dbReference type="PANTHER" id="PTHR33602:SF1">
    <property type="entry name" value="REGULATORY PROTEIN RECX FAMILY PROTEIN"/>
    <property type="match status" value="1"/>
</dbReference>
<evidence type="ECO:0000313" key="9">
    <source>
        <dbReference type="Proteomes" id="UP000241912"/>
    </source>
</evidence>
<gene>
    <name evidence="5" type="primary">recX</name>
    <name evidence="8" type="ORF">C7H79_12540</name>
</gene>
<evidence type="ECO:0000259" key="7">
    <source>
        <dbReference type="Pfam" id="PF21981"/>
    </source>
</evidence>
<comment type="subcellular location">
    <subcellularLocation>
        <location evidence="1 5">Cytoplasm</location>
    </subcellularLocation>
</comment>
<sequence>MNTRNPIEIRALRILARREHSRRELEQKLSVFAETCGSEVLAGVLDKLEQRGFLSEKRVVEQVARVRRSRFGSQRIVHELKAKGIDRHLIDDILPTLKETELEAALNIWRKKFDKSLPREERGKQIRFMMNRGFSMETIQQVIAQADEEGA</sequence>
<evidence type="ECO:0000256" key="5">
    <source>
        <dbReference type="HAMAP-Rule" id="MF_01114"/>
    </source>
</evidence>
<comment type="caution">
    <text evidence="8">The sequence shown here is derived from an EMBL/GenBank/DDBJ whole genome shotgun (WGS) entry which is preliminary data.</text>
</comment>
<keyword evidence="4 5" id="KW-0963">Cytoplasm</keyword>
<dbReference type="AlphaFoldDB" id="A0A2P7NT57"/>
<dbReference type="InterPro" id="IPR003783">
    <property type="entry name" value="Regulatory_RecX"/>
</dbReference>
<feature type="domain" description="RecX third three-helical" evidence="7">
    <location>
        <begin position="99"/>
        <end position="143"/>
    </location>
</feature>
<dbReference type="HAMAP" id="MF_01114">
    <property type="entry name" value="RecX"/>
    <property type="match status" value="1"/>
</dbReference>
<dbReference type="Pfam" id="PF21981">
    <property type="entry name" value="RecX_HTH3"/>
    <property type="match status" value="1"/>
</dbReference>
<dbReference type="PANTHER" id="PTHR33602">
    <property type="entry name" value="REGULATORY PROTEIN RECX FAMILY PROTEIN"/>
    <property type="match status" value="1"/>
</dbReference>
<dbReference type="InterPro" id="IPR053924">
    <property type="entry name" value="RecX_HTH_2nd"/>
</dbReference>
<evidence type="ECO:0000256" key="4">
    <source>
        <dbReference type="ARBA" id="ARBA00022490"/>
    </source>
</evidence>
<proteinExistence type="inferred from homology"/>
<organism evidence="8 9">
    <name type="scientific">Nitrosomonas supralitoralis</name>
    <dbReference type="NCBI Taxonomy" id="2116706"/>
    <lineage>
        <taxon>Bacteria</taxon>
        <taxon>Pseudomonadati</taxon>
        <taxon>Pseudomonadota</taxon>
        <taxon>Betaproteobacteria</taxon>
        <taxon>Nitrosomonadales</taxon>
        <taxon>Nitrosomonadaceae</taxon>
        <taxon>Nitrosomonas</taxon>
    </lineage>
</organism>
<comment type="similarity">
    <text evidence="2 5">Belongs to the RecX family.</text>
</comment>
<accession>A0A2P7NT57</accession>
<name>A0A2P7NT57_9PROT</name>
<feature type="domain" description="RecX second three-helical" evidence="6">
    <location>
        <begin position="56"/>
        <end position="92"/>
    </location>
</feature>
<dbReference type="Proteomes" id="UP000241912">
    <property type="component" value="Unassembled WGS sequence"/>
</dbReference>
<dbReference type="Gene3D" id="1.10.10.10">
    <property type="entry name" value="Winged helix-like DNA-binding domain superfamily/Winged helix DNA-binding domain"/>
    <property type="match status" value="3"/>
</dbReference>
<protein>
    <recommendedName>
        <fullName evidence="3 5">Regulatory protein RecX</fullName>
    </recommendedName>
</protein>
<evidence type="ECO:0000313" key="8">
    <source>
        <dbReference type="EMBL" id="PSJ16625.1"/>
    </source>
</evidence>